<evidence type="ECO:0000313" key="2">
    <source>
        <dbReference type="Proteomes" id="UP000585474"/>
    </source>
</evidence>
<comment type="caution">
    <text evidence="1">The sequence shown here is derived from an EMBL/GenBank/DDBJ whole genome shotgun (WGS) entry which is preliminary data.</text>
</comment>
<dbReference type="Proteomes" id="UP000585474">
    <property type="component" value="Unassembled WGS sequence"/>
</dbReference>
<proteinExistence type="predicted"/>
<dbReference type="EMBL" id="BJWL01000029">
    <property type="protein sequence ID" value="GFZ21103.1"/>
    <property type="molecule type" value="Genomic_DNA"/>
</dbReference>
<keyword evidence="2" id="KW-1185">Reference proteome</keyword>
<sequence length="127" mass="13679">MEALAYGLERSNVRFIWVVSGPGSGRGIVLKGWTPTSYDIESSSSGWVFESLRVEFSVGGSNGQGDDTGLAHRGAIALAMSGDVPQRLRVEELRGKAIEAIREDGSSSKDLDGLVRALAQLQVKQWE</sequence>
<dbReference type="AlphaFoldDB" id="A0A7J0HDB2"/>
<gene>
    <name evidence="1" type="ORF">Acr_29g0002650</name>
</gene>
<reference evidence="1 2" key="1">
    <citation type="submission" date="2019-07" db="EMBL/GenBank/DDBJ databases">
        <title>De Novo Assembly of kiwifruit Actinidia rufa.</title>
        <authorList>
            <person name="Sugita-Konishi S."/>
            <person name="Sato K."/>
            <person name="Mori E."/>
            <person name="Abe Y."/>
            <person name="Kisaki G."/>
            <person name="Hamano K."/>
            <person name="Suezawa K."/>
            <person name="Otani M."/>
            <person name="Fukuda T."/>
            <person name="Manabe T."/>
            <person name="Gomi K."/>
            <person name="Tabuchi M."/>
            <person name="Akimitsu K."/>
            <person name="Kataoka I."/>
        </authorList>
    </citation>
    <scope>NUCLEOTIDE SEQUENCE [LARGE SCALE GENOMIC DNA]</scope>
    <source>
        <strain evidence="2">cv. Fuchu</strain>
    </source>
</reference>
<dbReference type="GO" id="GO:0016740">
    <property type="term" value="F:transferase activity"/>
    <property type="evidence" value="ECO:0007669"/>
    <property type="project" value="UniProtKB-KW"/>
</dbReference>
<accession>A0A7J0HDB2</accession>
<protein>
    <submittedName>
        <fullName evidence="1">UDP-glucosyl transferase 76E1</fullName>
    </submittedName>
</protein>
<keyword evidence="1" id="KW-0808">Transferase</keyword>
<dbReference type="SUPFAM" id="SSF53756">
    <property type="entry name" value="UDP-Glycosyltransferase/glycogen phosphorylase"/>
    <property type="match status" value="1"/>
</dbReference>
<organism evidence="1 2">
    <name type="scientific">Actinidia rufa</name>
    <dbReference type="NCBI Taxonomy" id="165716"/>
    <lineage>
        <taxon>Eukaryota</taxon>
        <taxon>Viridiplantae</taxon>
        <taxon>Streptophyta</taxon>
        <taxon>Embryophyta</taxon>
        <taxon>Tracheophyta</taxon>
        <taxon>Spermatophyta</taxon>
        <taxon>Magnoliopsida</taxon>
        <taxon>eudicotyledons</taxon>
        <taxon>Gunneridae</taxon>
        <taxon>Pentapetalae</taxon>
        <taxon>asterids</taxon>
        <taxon>Ericales</taxon>
        <taxon>Actinidiaceae</taxon>
        <taxon>Actinidia</taxon>
    </lineage>
</organism>
<evidence type="ECO:0000313" key="1">
    <source>
        <dbReference type="EMBL" id="GFZ21103.1"/>
    </source>
</evidence>
<name>A0A7J0HDB2_9ERIC</name>
<dbReference type="OrthoDB" id="5835829at2759"/>